<evidence type="ECO:0000256" key="5">
    <source>
        <dbReference type="ARBA" id="ARBA00022723"/>
    </source>
</evidence>
<feature type="repeat" description="ANK" evidence="11">
    <location>
        <begin position="223"/>
        <end position="255"/>
    </location>
</feature>
<evidence type="ECO:0000313" key="14">
    <source>
        <dbReference type="EMBL" id="OAY46755.1"/>
    </source>
</evidence>
<comment type="caution">
    <text evidence="14">The sequence shown here is derived from an EMBL/GenBank/DDBJ whole genome shotgun (WGS) entry which is preliminary data.</text>
</comment>
<dbReference type="PRINTS" id="PR01415">
    <property type="entry name" value="ANKYRIN"/>
</dbReference>
<dbReference type="InterPro" id="IPR050663">
    <property type="entry name" value="Ankyrin-SOCS_Box"/>
</dbReference>
<dbReference type="PROSITE" id="PS50088">
    <property type="entry name" value="ANK_REPEAT"/>
    <property type="match status" value="5"/>
</dbReference>
<keyword evidence="9" id="KW-0862">Zinc</keyword>
<dbReference type="SUPFAM" id="SSF57850">
    <property type="entry name" value="RING/U-box"/>
    <property type="match status" value="1"/>
</dbReference>
<dbReference type="InterPro" id="IPR002110">
    <property type="entry name" value="Ankyrin_rpt"/>
</dbReference>
<keyword evidence="10 11" id="KW-0040">ANK repeat</keyword>
<evidence type="ECO:0000256" key="12">
    <source>
        <dbReference type="PROSITE-ProRule" id="PRU00175"/>
    </source>
</evidence>
<evidence type="ECO:0000256" key="11">
    <source>
        <dbReference type="PROSITE-ProRule" id="PRU00023"/>
    </source>
</evidence>
<dbReference type="EC" id="2.3.2.27" evidence="3"/>
<keyword evidence="7 12" id="KW-0863">Zinc-finger</keyword>
<dbReference type="PROSITE" id="PS50297">
    <property type="entry name" value="ANK_REP_REGION"/>
    <property type="match status" value="4"/>
</dbReference>
<keyword evidence="5" id="KW-0479">Metal-binding</keyword>
<evidence type="ECO:0000256" key="2">
    <source>
        <dbReference type="ARBA" id="ARBA00004906"/>
    </source>
</evidence>
<evidence type="ECO:0000256" key="1">
    <source>
        <dbReference type="ARBA" id="ARBA00000900"/>
    </source>
</evidence>
<comment type="pathway">
    <text evidence="2">Protein modification; protein ubiquitination.</text>
</comment>
<gene>
    <name evidence="14" type="ORF">MANES_06G024900v8</name>
</gene>
<dbReference type="STRING" id="3983.A0A2C9VMB8"/>
<dbReference type="PROSITE" id="PS00518">
    <property type="entry name" value="ZF_RING_1"/>
    <property type="match status" value="1"/>
</dbReference>
<protein>
    <recommendedName>
        <fullName evidence="3">RING-type E3 ubiquitin transferase</fullName>
        <ecNumber evidence="3">2.3.2.27</ecNumber>
    </recommendedName>
</protein>
<dbReference type="AlphaFoldDB" id="A0A2C9VMB8"/>
<evidence type="ECO:0000259" key="13">
    <source>
        <dbReference type="PROSITE" id="PS50089"/>
    </source>
</evidence>
<dbReference type="InterPro" id="IPR036770">
    <property type="entry name" value="Ankyrin_rpt-contain_sf"/>
</dbReference>
<dbReference type="Pfam" id="PF12796">
    <property type="entry name" value="Ank_2"/>
    <property type="match status" value="2"/>
</dbReference>
<proteinExistence type="predicted"/>
<evidence type="ECO:0000256" key="8">
    <source>
        <dbReference type="ARBA" id="ARBA00022786"/>
    </source>
</evidence>
<dbReference type="OrthoDB" id="20872at2759"/>
<feature type="domain" description="RING-type" evidence="13">
    <location>
        <begin position="321"/>
        <end position="372"/>
    </location>
</feature>
<dbReference type="Gramene" id="Manes.06G024900.1.v8.1">
    <property type="protein sequence ID" value="Manes.06G024900.1.v8.1.CDS"/>
    <property type="gene ID" value="Manes.06G024900.v8.1"/>
</dbReference>
<reference evidence="15" key="1">
    <citation type="journal article" date="2016" name="Nat. Biotechnol.">
        <title>Sequencing wild and cultivated cassava and related species reveals extensive interspecific hybridization and genetic diversity.</title>
        <authorList>
            <person name="Bredeson J.V."/>
            <person name="Lyons J.B."/>
            <person name="Prochnik S.E."/>
            <person name="Wu G.A."/>
            <person name="Ha C.M."/>
            <person name="Edsinger-Gonzales E."/>
            <person name="Grimwood J."/>
            <person name="Schmutz J."/>
            <person name="Rabbi I.Y."/>
            <person name="Egesi C."/>
            <person name="Nauluvula P."/>
            <person name="Lebot V."/>
            <person name="Ndunguru J."/>
            <person name="Mkamilo G."/>
            <person name="Bart R.S."/>
            <person name="Setter T.L."/>
            <person name="Gleadow R.M."/>
            <person name="Kulakow P."/>
            <person name="Ferguson M.E."/>
            <person name="Rounsley S."/>
            <person name="Rokhsar D.S."/>
        </authorList>
    </citation>
    <scope>NUCLEOTIDE SEQUENCE [LARGE SCALE GENOMIC DNA]</scope>
    <source>
        <strain evidence="15">cv. AM560-2</strain>
    </source>
</reference>
<dbReference type="InterPro" id="IPR017907">
    <property type="entry name" value="Znf_RING_CS"/>
</dbReference>
<dbReference type="Pfam" id="PF00023">
    <property type="entry name" value="Ank"/>
    <property type="match status" value="2"/>
</dbReference>
<comment type="catalytic activity">
    <reaction evidence="1">
        <text>S-ubiquitinyl-[E2 ubiquitin-conjugating enzyme]-L-cysteine + [acceptor protein]-L-lysine = [E2 ubiquitin-conjugating enzyme]-L-cysteine + N(6)-ubiquitinyl-[acceptor protein]-L-lysine.</text>
        <dbReference type="EC" id="2.3.2.27"/>
    </reaction>
</comment>
<dbReference type="PROSITE" id="PS50089">
    <property type="entry name" value="ZF_RING_2"/>
    <property type="match status" value="1"/>
</dbReference>
<evidence type="ECO:0000256" key="3">
    <source>
        <dbReference type="ARBA" id="ARBA00012483"/>
    </source>
</evidence>
<organism evidence="14 15">
    <name type="scientific">Manihot esculenta</name>
    <name type="common">Cassava</name>
    <name type="synonym">Jatropha manihot</name>
    <dbReference type="NCBI Taxonomy" id="3983"/>
    <lineage>
        <taxon>Eukaryota</taxon>
        <taxon>Viridiplantae</taxon>
        <taxon>Streptophyta</taxon>
        <taxon>Embryophyta</taxon>
        <taxon>Tracheophyta</taxon>
        <taxon>Spermatophyta</taxon>
        <taxon>Magnoliopsida</taxon>
        <taxon>eudicotyledons</taxon>
        <taxon>Gunneridae</taxon>
        <taxon>Pentapetalae</taxon>
        <taxon>rosids</taxon>
        <taxon>fabids</taxon>
        <taxon>Malpighiales</taxon>
        <taxon>Euphorbiaceae</taxon>
        <taxon>Crotonoideae</taxon>
        <taxon>Manihoteae</taxon>
        <taxon>Manihot</taxon>
    </lineage>
</organism>
<feature type="repeat" description="ANK" evidence="11">
    <location>
        <begin position="83"/>
        <end position="115"/>
    </location>
</feature>
<dbReference type="EMBL" id="CM004392">
    <property type="protein sequence ID" value="OAY46755.1"/>
    <property type="molecule type" value="Genomic_DNA"/>
</dbReference>
<dbReference type="InterPro" id="IPR013083">
    <property type="entry name" value="Znf_RING/FYVE/PHD"/>
</dbReference>
<name>A0A2C9VMB8_MANES</name>
<evidence type="ECO:0000313" key="15">
    <source>
        <dbReference type="Proteomes" id="UP000091857"/>
    </source>
</evidence>
<dbReference type="PANTHER" id="PTHR24193:SF121">
    <property type="entry name" value="ADA2A-CONTAINING COMPLEX COMPONENT 3, ISOFORM D"/>
    <property type="match status" value="1"/>
</dbReference>
<dbReference type="GO" id="GO:0061630">
    <property type="term" value="F:ubiquitin protein ligase activity"/>
    <property type="evidence" value="ECO:0007669"/>
    <property type="project" value="UniProtKB-EC"/>
</dbReference>
<evidence type="ECO:0000256" key="6">
    <source>
        <dbReference type="ARBA" id="ARBA00022737"/>
    </source>
</evidence>
<feature type="repeat" description="ANK" evidence="11">
    <location>
        <begin position="50"/>
        <end position="82"/>
    </location>
</feature>
<dbReference type="PANTHER" id="PTHR24193">
    <property type="entry name" value="ANKYRIN REPEAT PROTEIN"/>
    <property type="match status" value="1"/>
</dbReference>
<dbReference type="InterPro" id="IPR056760">
    <property type="entry name" value="RING_XB3-like"/>
</dbReference>
<evidence type="ECO:0000256" key="9">
    <source>
        <dbReference type="ARBA" id="ARBA00022833"/>
    </source>
</evidence>
<sequence length="487" mass="52925">MKFLSMMGNSFGCSASGERLVSAARDGDLLEAKALLECNPRLARYSTIGVRNSPLHYSAAQGHHEIVSLLIESGVDIDLRNYRGQTALMQACQHGHWEVVLILMLYKANIHRSDYLNGGTALHLASLNGHSRCIRILLADYVPSIGACWNILKEKSNDNGSTSEFDEGALHEVINRSADAGITALHMAALNGHLDTVQLLLDLGASVSEVTVDDGTTIDLIGAGSTPLHYAACGGNAQCCRILIARGANLTAENANGRTPLMIAHLWHRNELEEILSMQPERQPQMCPSPYLCLPLMSIFKIAKECGWRDEAFLPKCQDPCVVCLERKCTVAAEGCGHEFCTWCALYLCSTFCSTSVVSQGPPGSVACPLCRHGIVSFRKLPGTRPAVKPISRASLSLSFCTCSGEESEPSSMISAVWKPDIGCTRISPLSSSFRSLSCQKFPSVIFNARGCMGNPETCPSLVPCTIDQNLRKQLVRCPRPSWTIYF</sequence>
<evidence type="ECO:0000256" key="4">
    <source>
        <dbReference type="ARBA" id="ARBA00022679"/>
    </source>
</evidence>
<feature type="repeat" description="ANK" evidence="11">
    <location>
        <begin position="180"/>
        <end position="212"/>
    </location>
</feature>
<accession>A0A2C9VMB8</accession>
<dbReference type="Pfam" id="PF24921">
    <property type="entry name" value="RING_XB3-XBAT31"/>
    <property type="match status" value="1"/>
</dbReference>
<keyword evidence="6" id="KW-0677">Repeat</keyword>
<dbReference type="GO" id="GO:0008270">
    <property type="term" value="F:zinc ion binding"/>
    <property type="evidence" value="ECO:0007669"/>
    <property type="project" value="UniProtKB-KW"/>
</dbReference>
<dbReference type="Gene3D" id="1.25.40.20">
    <property type="entry name" value="Ankyrin repeat-containing domain"/>
    <property type="match status" value="2"/>
</dbReference>
<dbReference type="SMART" id="SM00248">
    <property type="entry name" value="ANK"/>
    <property type="match status" value="5"/>
</dbReference>
<keyword evidence="8" id="KW-0833">Ubl conjugation pathway</keyword>
<dbReference type="Proteomes" id="UP000091857">
    <property type="component" value="Chromosome 6"/>
</dbReference>
<feature type="repeat" description="ANK" evidence="11">
    <location>
        <begin position="117"/>
        <end position="138"/>
    </location>
</feature>
<dbReference type="Gene3D" id="3.30.40.10">
    <property type="entry name" value="Zinc/RING finger domain, C3HC4 (zinc finger)"/>
    <property type="match status" value="1"/>
</dbReference>
<evidence type="ECO:0000256" key="7">
    <source>
        <dbReference type="ARBA" id="ARBA00022771"/>
    </source>
</evidence>
<evidence type="ECO:0000256" key="10">
    <source>
        <dbReference type="ARBA" id="ARBA00023043"/>
    </source>
</evidence>
<dbReference type="SUPFAM" id="SSF48403">
    <property type="entry name" value="Ankyrin repeat"/>
    <property type="match status" value="1"/>
</dbReference>
<keyword evidence="4" id="KW-0808">Transferase</keyword>
<keyword evidence="15" id="KW-1185">Reference proteome</keyword>
<dbReference type="InterPro" id="IPR001841">
    <property type="entry name" value="Znf_RING"/>
</dbReference>
<dbReference type="SMART" id="SM00184">
    <property type="entry name" value="RING"/>
    <property type="match status" value="1"/>
</dbReference>